<dbReference type="EMBL" id="OOIN01000001">
    <property type="protein sequence ID" value="SPO20178.1"/>
    <property type="molecule type" value="Genomic_DNA"/>
</dbReference>
<reference evidence="2 3" key="1">
    <citation type="submission" date="2018-03" db="EMBL/GenBank/DDBJ databases">
        <authorList>
            <person name="Guldener U."/>
        </authorList>
    </citation>
    <scope>NUCLEOTIDE SEQUENCE [LARGE SCALE GENOMIC DNA]</scope>
    <source>
        <strain evidence="2 3">NBRC100155</strain>
    </source>
</reference>
<feature type="compositionally biased region" description="Acidic residues" evidence="1">
    <location>
        <begin position="277"/>
        <end position="287"/>
    </location>
</feature>
<dbReference type="Proteomes" id="UP000324022">
    <property type="component" value="Unassembled WGS sequence"/>
</dbReference>
<keyword evidence="3" id="KW-1185">Reference proteome</keyword>
<accession>A0A5C3DPR1</accession>
<gene>
    <name evidence="2" type="ORF">UTRI_00571_B</name>
</gene>
<organism evidence="2 3">
    <name type="scientific">Ustilago trichophora</name>
    <dbReference type="NCBI Taxonomy" id="86804"/>
    <lineage>
        <taxon>Eukaryota</taxon>
        <taxon>Fungi</taxon>
        <taxon>Dikarya</taxon>
        <taxon>Basidiomycota</taxon>
        <taxon>Ustilaginomycotina</taxon>
        <taxon>Ustilaginomycetes</taxon>
        <taxon>Ustilaginales</taxon>
        <taxon>Ustilaginaceae</taxon>
        <taxon>Ustilago</taxon>
    </lineage>
</organism>
<evidence type="ECO:0008006" key="4">
    <source>
        <dbReference type="Google" id="ProtNLM"/>
    </source>
</evidence>
<evidence type="ECO:0000256" key="1">
    <source>
        <dbReference type="SAM" id="MobiDB-lite"/>
    </source>
</evidence>
<name>A0A5C3DPR1_9BASI</name>
<evidence type="ECO:0000313" key="3">
    <source>
        <dbReference type="Proteomes" id="UP000324022"/>
    </source>
</evidence>
<sequence length="335" mass="37917">MEEDFEYRLVSSHGSGPTIMAGEDLHVEVEPTGIPPGGVRWQFSTRYRVSKSSYRDVLLQSILNMCKEHRLTPLEIRHPIPKCGTQFVDVIFANDEEVIKVYDGDITFDFYGTKPELVDRAMPNRKHVALCIQMLPSDSDMQEVLRALQENGRIRKAGKIVDVWSMHCSGSGRFNGKVLVLLELHTQKGAVTLEARASIPGWFVFRNIAYLVRYADRPVWCFNCRYDEEAPFHSMHNCPVSPCSCCKKKDHTSVRCPKRQAQVARRPRNSNKHALSSEDEDDGDNEDSPGRASVIDRASMQRRFAELGIRDRSAEAEELARDFGVLALSESDIGN</sequence>
<evidence type="ECO:0000313" key="2">
    <source>
        <dbReference type="EMBL" id="SPO20178.1"/>
    </source>
</evidence>
<feature type="region of interest" description="Disordered" evidence="1">
    <location>
        <begin position="257"/>
        <end position="297"/>
    </location>
</feature>
<dbReference type="AlphaFoldDB" id="A0A5C3DPR1"/>
<protein>
    <recommendedName>
        <fullName evidence="4">CCHC-type domain-containing protein</fullName>
    </recommendedName>
</protein>
<dbReference type="OrthoDB" id="2544218at2759"/>
<proteinExistence type="predicted"/>